<keyword evidence="3" id="KW-1185">Reference proteome</keyword>
<dbReference type="Pfam" id="PF04069">
    <property type="entry name" value="OpuAC"/>
    <property type="match status" value="1"/>
</dbReference>
<dbReference type="CDD" id="cd13611">
    <property type="entry name" value="PBP2_YehZ"/>
    <property type="match status" value="1"/>
</dbReference>
<dbReference type="SUPFAM" id="SSF53850">
    <property type="entry name" value="Periplasmic binding protein-like II"/>
    <property type="match status" value="1"/>
</dbReference>
<evidence type="ECO:0000259" key="1">
    <source>
        <dbReference type="Pfam" id="PF04069"/>
    </source>
</evidence>
<organism evidence="2 3">
    <name type="scientific">Cryobacterium cheniae</name>
    <dbReference type="NCBI Taxonomy" id="1259262"/>
    <lineage>
        <taxon>Bacteria</taxon>
        <taxon>Bacillati</taxon>
        <taxon>Actinomycetota</taxon>
        <taxon>Actinomycetes</taxon>
        <taxon>Micrococcales</taxon>
        <taxon>Microbacteriaceae</taxon>
        <taxon>Cryobacterium</taxon>
    </lineage>
</organism>
<dbReference type="AlphaFoldDB" id="A0A4R8XUU3"/>
<reference evidence="2 3" key="1">
    <citation type="submission" date="2019-03" db="EMBL/GenBank/DDBJ databases">
        <title>Genomics of glacier-inhabiting Cryobacterium strains.</title>
        <authorList>
            <person name="Liu Q."/>
            <person name="Xin Y.-H."/>
        </authorList>
    </citation>
    <scope>NUCLEOTIDE SEQUENCE [LARGE SCALE GENOMIC DNA]</scope>
    <source>
        <strain evidence="2 3">TMT2-48-2</strain>
    </source>
</reference>
<sequence>MYRSSSLTRRTPLGRWGLAAGVLALSAVALTGCGLQPSTSYVPALGPGSITPLDGAEGVELTVTSKSFTEQLLLGKIAVLAGTAAGFDVTDLSNLPGSQPTRELLLSGQADVLWEYTGTAWLTYLGQEESISDQDEMWQAVHDLDIDNGLTWGTPAPMNNTFAMAVRSEAVVELGGITTMSELAALPVEDRTFCVEAEFNSRPDGMNPMLARYGLERGAADGVPDSNIGIYDTGAIYSATDDGACNFGEVFTTDGRLDALDLIVLVDDLAFFPAYNVAPVFFTETIEAHPGLEEIFAEISPKLTDEVLRGLNRQVDVDGDEPADVAYAWMIEEGFITDPTS</sequence>
<proteinExistence type="predicted"/>
<dbReference type="RefSeq" id="WP_134369067.1">
    <property type="nucleotide sequence ID" value="NZ_SOGN01000022.1"/>
</dbReference>
<gene>
    <name evidence="2" type="ORF">E3T23_03705</name>
</gene>
<name>A0A4R8XUU3_9MICO</name>
<dbReference type="GO" id="GO:0022857">
    <property type="term" value="F:transmembrane transporter activity"/>
    <property type="evidence" value="ECO:0007669"/>
    <property type="project" value="InterPro"/>
</dbReference>
<comment type="caution">
    <text evidence="2">The sequence shown here is derived from an EMBL/GenBank/DDBJ whole genome shotgun (WGS) entry which is preliminary data.</text>
</comment>
<feature type="domain" description="ABC-type glycine betaine transport system substrate-binding" evidence="1">
    <location>
        <begin position="60"/>
        <end position="331"/>
    </location>
</feature>
<protein>
    <submittedName>
        <fullName evidence="2">Glycine betaine ABC transporter substrate-binding protein</fullName>
    </submittedName>
</protein>
<dbReference type="EMBL" id="SOGN01000022">
    <property type="protein sequence ID" value="TFC82781.1"/>
    <property type="molecule type" value="Genomic_DNA"/>
</dbReference>
<evidence type="ECO:0000313" key="3">
    <source>
        <dbReference type="Proteomes" id="UP000298433"/>
    </source>
</evidence>
<dbReference type="Gene3D" id="3.40.190.120">
    <property type="entry name" value="Osmoprotection protein (prox), domain 2"/>
    <property type="match status" value="1"/>
</dbReference>
<dbReference type="PROSITE" id="PS51257">
    <property type="entry name" value="PROKAR_LIPOPROTEIN"/>
    <property type="match status" value="1"/>
</dbReference>
<accession>A0A4R8XUU3</accession>
<dbReference type="GO" id="GO:0043190">
    <property type="term" value="C:ATP-binding cassette (ABC) transporter complex"/>
    <property type="evidence" value="ECO:0007669"/>
    <property type="project" value="InterPro"/>
</dbReference>
<dbReference type="OrthoDB" id="9781705at2"/>
<dbReference type="Proteomes" id="UP000298433">
    <property type="component" value="Unassembled WGS sequence"/>
</dbReference>
<dbReference type="InterPro" id="IPR007210">
    <property type="entry name" value="ABC_Gly_betaine_transp_sub-bd"/>
</dbReference>
<dbReference type="Gene3D" id="3.40.190.10">
    <property type="entry name" value="Periplasmic binding protein-like II"/>
    <property type="match status" value="1"/>
</dbReference>
<evidence type="ECO:0000313" key="2">
    <source>
        <dbReference type="EMBL" id="TFC82781.1"/>
    </source>
</evidence>